<comment type="caution">
    <text evidence="2">The sequence shown here is derived from an EMBL/GenBank/DDBJ whole genome shotgun (WGS) entry which is preliminary data.</text>
</comment>
<dbReference type="GO" id="GO:0006536">
    <property type="term" value="P:glutamate metabolic process"/>
    <property type="evidence" value="ECO:0007669"/>
    <property type="project" value="TreeGrafter"/>
</dbReference>
<proteinExistence type="predicted"/>
<dbReference type="AlphaFoldDB" id="A0A9X0CSS4"/>
<name>A0A9X0CSS4_9CNID</name>
<dbReference type="Gene3D" id="3.90.1640.20">
    <property type="entry name" value="TON_0340"/>
    <property type="match status" value="1"/>
</dbReference>
<dbReference type="PANTHER" id="PTHR32022">
    <property type="entry name" value="D-GLUTAMATE CYCLASE, MITOCHONDRIAL"/>
    <property type="match status" value="1"/>
</dbReference>
<dbReference type="Proteomes" id="UP001163046">
    <property type="component" value="Unassembled WGS sequence"/>
</dbReference>
<dbReference type="InterPro" id="IPR025504">
    <property type="entry name" value="GLUCM_C"/>
</dbReference>
<feature type="domain" description="D-glutamate cyclase-like C-terminal" evidence="1">
    <location>
        <begin position="7"/>
        <end position="205"/>
    </location>
</feature>
<accession>A0A9X0CSS4</accession>
<dbReference type="GO" id="GO:0047820">
    <property type="term" value="F:D-glutamate cyclase activity"/>
    <property type="evidence" value="ECO:0007669"/>
    <property type="project" value="TreeGrafter"/>
</dbReference>
<dbReference type="PANTHER" id="PTHR32022:SF10">
    <property type="entry name" value="D-GLUTAMATE CYCLASE, MITOCHONDRIAL"/>
    <property type="match status" value="1"/>
</dbReference>
<sequence>MNKIRCLETEIQEDIGQRGVAKLHIADELLKAALVLSHASSVAVHFGFPCNTHEEFPDETDGPLGAIALVKALKALGKEVTFIVSYYHVKLVQELVRKFLGKEVPIVEFTPERTHGSGSVRTAANQLLFHDAAHQMRPKFDTLVAIEAVGRTEEGRYMTMKARDLSDVCKVSPVDEVFIQAHESGKISTIGIGDGGNEIGMEKSRNESSIAFKMDEI</sequence>
<organism evidence="2 3">
    <name type="scientific">Desmophyllum pertusum</name>
    <dbReference type="NCBI Taxonomy" id="174260"/>
    <lineage>
        <taxon>Eukaryota</taxon>
        <taxon>Metazoa</taxon>
        <taxon>Cnidaria</taxon>
        <taxon>Anthozoa</taxon>
        <taxon>Hexacorallia</taxon>
        <taxon>Scleractinia</taxon>
        <taxon>Caryophylliina</taxon>
        <taxon>Caryophylliidae</taxon>
        <taxon>Desmophyllum</taxon>
    </lineage>
</organism>
<keyword evidence="3" id="KW-1185">Reference proteome</keyword>
<evidence type="ECO:0000313" key="3">
    <source>
        <dbReference type="Proteomes" id="UP001163046"/>
    </source>
</evidence>
<evidence type="ECO:0000313" key="2">
    <source>
        <dbReference type="EMBL" id="KAJ7374310.1"/>
    </source>
</evidence>
<gene>
    <name evidence="2" type="ORF">OS493_007397</name>
</gene>
<dbReference type="Pfam" id="PF14336">
    <property type="entry name" value="GLUCM-like_C"/>
    <property type="match status" value="1"/>
</dbReference>
<protein>
    <recommendedName>
        <fullName evidence="1">D-glutamate cyclase-like C-terminal domain-containing protein</fullName>
    </recommendedName>
</protein>
<dbReference type="EMBL" id="MU826828">
    <property type="protein sequence ID" value="KAJ7374310.1"/>
    <property type="molecule type" value="Genomic_DNA"/>
</dbReference>
<reference evidence="2" key="1">
    <citation type="submission" date="2023-01" db="EMBL/GenBank/DDBJ databases">
        <title>Genome assembly of the deep-sea coral Lophelia pertusa.</title>
        <authorList>
            <person name="Herrera S."/>
            <person name="Cordes E."/>
        </authorList>
    </citation>
    <scope>NUCLEOTIDE SEQUENCE</scope>
    <source>
        <strain evidence="2">USNM1676648</strain>
        <tissue evidence="2">Polyp</tissue>
    </source>
</reference>
<evidence type="ECO:0000259" key="1">
    <source>
        <dbReference type="Pfam" id="PF14336"/>
    </source>
</evidence>
<dbReference type="OrthoDB" id="10262538at2759"/>